<evidence type="ECO:0000256" key="1">
    <source>
        <dbReference type="SAM" id="MobiDB-lite"/>
    </source>
</evidence>
<proteinExistence type="predicted"/>
<keyword evidence="3" id="KW-1185">Reference proteome</keyword>
<gene>
    <name evidence="2" type="ORF">ACFQH5_15685</name>
</gene>
<dbReference type="EMBL" id="JBHSZP010000031">
    <property type="protein sequence ID" value="MFC7090992.1"/>
    <property type="molecule type" value="Genomic_DNA"/>
</dbReference>
<feature type="region of interest" description="Disordered" evidence="1">
    <location>
        <begin position="184"/>
        <end position="206"/>
    </location>
</feature>
<reference evidence="3" key="1">
    <citation type="journal article" date="2019" name="Int. J. Syst. Evol. Microbiol.">
        <title>The Global Catalogue of Microorganisms (GCM) 10K type strain sequencing project: providing services to taxonomists for standard genome sequencing and annotation.</title>
        <authorList>
            <consortium name="The Broad Institute Genomics Platform"/>
            <consortium name="The Broad Institute Genome Sequencing Center for Infectious Disease"/>
            <person name="Wu L."/>
            <person name="Ma J."/>
        </authorList>
    </citation>
    <scope>NUCLEOTIDE SEQUENCE [LARGE SCALE GENOMIC DNA]</scope>
    <source>
        <strain evidence="3">CGMCC 1.13666</strain>
    </source>
</reference>
<accession>A0ABW2EYF4</accession>
<protein>
    <submittedName>
        <fullName evidence="2">Uncharacterized protein</fullName>
    </submittedName>
</protein>
<dbReference type="Proteomes" id="UP001596411">
    <property type="component" value="Unassembled WGS sequence"/>
</dbReference>
<sequence length="206" mass="23063">MPSVVDICNRALSHTGTDQTIASLEEKSKEARLCARWYEAARDQLLRTFPWNFAQRRVALATLGDAPVGWDYQYRYPTDCLDMQNVYVEGNWFPGRKGNDLNREPWTVSSTGDGGRVILTNMEQARATYTAKVTDPNLFPPDFVTALEFALAANISMPLVNDPELSNWLYQRARGALDDAMAGNLGEAHDPDHPEAPWTLDRIGGE</sequence>
<dbReference type="RefSeq" id="WP_346061893.1">
    <property type="nucleotide sequence ID" value="NZ_BAAADR010000005.1"/>
</dbReference>
<comment type="caution">
    <text evidence="2">The sequence shown here is derived from an EMBL/GenBank/DDBJ whole genome shotgun (WGS) entry which is preliminary data.</text>
</comment>
<name>A0ABW2EYF4_9GAMM</name>
<evidence type="ECO:0000313" key="3">
    <source>
        <dbReference type="Proteomes" id="UP001596411"/>
    </source>
</evidence>
<evidence type="ECO:0000313" key="2">
    <source>
        <dbReference type="EMBL" id="MFC7090992.1"/>
    </source>
</evidence>
<organism evidence="2 3">
    <name type="scientific">Halomonas salifodinae</name>
    <dbReference type="NCBI Taxonomy" id="438745"/>
    <lineage>
        <taxon>Bacteria</taxon>
        <taxon>Pseudomonadati</taxon>
        <taxon>Pseudomonadota</taxon>
        <taxon>Gammaproteobacteria</taxon>
        <taxon>Oceanospirillales</taxon>
        <taxon>Halomonadaceae</taxon>
        <taxon>Halomonas</taxon>
    </lineage>
</organism>